<dbReference type="EnsemblBacteria" id="AAO89733">
    <property type="protein sequence ID" value="AAO89733"/>
    <property type="gene ID" value="CBU_0173"/>
</dbReference>
<keyword evidence="1" id="KW-0472">Membrane</keyword>
<evidence type="ECO:0000313" key="2">
    <source>
        <dbReference type="EMBL" id="AAO89733.1"/>
    </source>
</evidence>
<keyword evidence="3" id="KW-1185">Reference proteome</keyword>
<dbReference type="RefSeq" id="WP_010957417.1">
    <property type="nucleotide sequence ID" value="NC_002971.4"/>
</dbReference>
<name>Q83EY4_COXBU</name>
<dbReference type="PATRIC" id="fig|227377.7.peg.174"/>
<dbReference type="KEGG" id="cbu:CBU_0173"/>
<sequence length="150" mass="17202">MLKKIHAYIVDELMFLPILIVNWSLWIVSGFHKVSRIITKQIWVAPNGWIPWLHTHFCGTFLDPFVVPLFFILTFLQILAGLLLTAALFKLEFLDYRKKDFFKAGLFVGAFTIAVMSFGQNIANADEDIFQLSSYLTTTLVSYLFCSIPS</sequence>
<dbReference type="EMBL" id="AE016828">
    <property type="protein sequence ID" value="AAO89733.1"/>
    <property type="molecule type" value="Genomic_DNA"/>
</dbReference>
<evidence type="ECO:0000256" key="1">
    <source>
        <dbReference type="SAM" id="Phobius"/>
    </source>
</evidence>
<feature type="transmembrane region" description="Helical" evidence="1">
    <location>
        <begin position="101"/>
        <end position="123"/>
    </location>
</feature>
<feature type="transmembrane region" description="Helical" evidence="1">
    <location>
        <begin position="7"/>
        <end position="26"/>
    </location>
</feature>
<dbReference type="OrthoDB" id="957977at2"/>
<proteinExistence type="predicted"/>
<dbReference type="AlphaFoldDB" id="Q83EY4"/>
<dbReference type="RefSeq" id="NP_819219.1">
    <property type="nucleotide sequence ID" value="NC_002971.4"/>
</dbReference>
<evidence type="ECO:0000313" key="3">
    <source>
        <dbReference type="Proteomes" id="UP000002671"/>
    </source>
</evidence>
<keyword evidence="1" id="KW-1133">Transmembrane helix</keyword>
<dbReference type="Proteomes" id="UP000002671">
    <property type="component" value="Chromosome"/>
</dbReference>
<feature type="transmembrane region" description="Helical" evidence="1">
    <location>
        <begin position="65"/>
        <end position="89"/>
    </location>
</feature>
<dbReference type="GeneID" id="1208045"/>
<reference evidence="2 3" key="2">
    <citation type="journal article" date="2009" name="Infect. Immun.">
        <title>Comparative genomics reveal extensive transposon-mediated genomic plasticity and diversity among potential effector proteins within the genus Coxiella.</title>
        <authorList>
            <person name="Beare P.A."/>
            <person name="Unsworth N."/>
            <person name="Andoh M."/>
            <person name="Voth D.E."/>
            <person name="Omsland A."/>
            <person name="Gilk S.D."/>
            <person name="Williams K.P."/>
            <person name="Sobral B.W."/>
            <person name="Kupko J.J.III."/>
            <person name="Porcella S.F."/>
            <person name="Samuel J.E."/>
            <person name="Heinzen R.A."/>
        </authorList>
    </citation>
    <scope>NUCLEOTIDE SEQUENCE [LARGE SCALE GENOMIC DNA]</scope>
    <source>
        <strain evidence="3">RSA 493 / Nine Mile phase I</strain>
    </source>
</reference>
<organism evidence="2 3">
    <name type="scientific">Coxiella burnetii (strain RSA 493 / Nine Mile phase I)</name>
    <dbReference type="NCBI Taxonomy" id="227377"/>
    <lineage>
        <taxon>Bacteria</taxon>
        <taxon>Pseudomonadati</taxon>
        <taxon>Pseudomonadota</taxon>
        <taxon>Gammaproteobacteria</taxon>
        <taxon>Legionellales</taxon>
        <taxon>Coxiellaceae</taxon>
        <taxon>Coxiella</taxon>
    </lineage>
</organism>
<accession>Q83EY4</accession>
<keyword evidence="1" id="KW-0812">Transmembrane</keyword>
<dbReference type="HOGENOM" id="CLU_145920_0_0_6"/>
<protein>
    <submittedName>
        <fullName evidence="2">Hypothetical membrane spanning protein</fullName>
    </submittedName>
</protein>
<gene>
    <name evidence="2" type="ordered locus">CBU_0173</name>
</gene>
<reference evidence="2 3" key="1">
    <citation type="journal article" date="2003" name="Proc. Natl. Acad. Sci. U.S.A.">
        <title>Complete genome sequence of the Q-fever pathogen, Coxiella burnetii.</title>
        <authorList>
            <person name="Seshadri R."/>
            <person name="Paulsen I.T."/>
            <person name="Eisen J.A."/>
            <person name="Read T.D."/>
            <person name="Nelson K.E."/>
            <person name="Nelson W.C."/>
            <person name="Ward N.L."/>
            <person name="Tettelin H."/>
            <person name="Davidsen T.M."/>
            <person name="Beanan M.J."/>
            <person name="Deboy R.T."/>
            <person name="Daugherty S.C."/>
            <person name="Brinkac L.M."/>
            <person name="Madupu R."/>
            <person name="Dodson R.J."/>
            <person name="Khouri H.M."/>
            <person name="Lee K.H."/>
            <person name="Carty H.A."/>
            <person name="Scanlan D."/>
            <person name="Heinzen R.A."/>
            <person name="Thompson H.A."/>
            <person name="Samuel J.E."/>
            <person name="Fraser C.M."/>
            <person name="Heidelberg J.F."/>
        </authorList>
    </citation>
    <scope>NUCLEOTIDE SEQUENCE [LARGE SCALE GENOMIC DNA]</scope>
    <source>
        <strain evidence="3">RSA 493 / Nine Mile phase I</strain>
    </source>
</reference>